<reference evidence="7 8" key="1">
    <citation type="submission" date="2016-10" db="EMBL/GenBank/DDBJ databases">
        <authorList>
            <person name="de Groot N.N."/>
        </authorList>
    </citation>
    <scope>NUCLEOTIDE SEQUENCE [LARGE SCALE GENOMIC DNA]</scope>
    <source>
        <strain evidence="7 8">CGMCC 1.9159</strain>
    </source>
</reference>
<dbReference type="PANTHER" id="PTHR47737">
    <property type="entry name" value="GLYCINE BETAINE/PROLINE BETAINE TRANSPORT SYSTEM PERMEASE PROTEIN PROW"/>
    <property type="match status" value="1"/>
</dbReference>
<dbReference type="SUPFAM" id="SSF53850">
    <property type="entry name" value="Periplasmic binding protein-like II"/>
    <property type="match status" value="1"/>
</dbReference>
<evidence type="ECO:0000256" key="4">
    <source>
        <dbReference type="ARBA" id="ARBA00023136"/>
    </source>
</evidence>
<dbReference type="EMBL" id="FNGP01000003">
    <property type="protein sequence ID" value="SDL52818.1"/>
    <property type="molecule type" value="Genomic_DNA"/>
</dbReference>
<accession>A0A1G9KSV4</accession>
<dbReference type="GO" id="GO:0015226">
    <property type="term" value="F:carnitine transmembrane transporter activity"/>
    <property type="evidence" value="ECO:0007669"/>
    <property type="project" value="TreeGrafter"/>
</dbReference>
<sequence>MTNVKGNQLHAPYIRKLGIAALAAAAAVSLAACGDGASGAGDEAGKGTITLGFIPSWTDGRSVGNLLKVQLEEMGYEVETEELTDPGPLYTALAQGDIDIYPSAWPEVTHASYMETYGDRIESIGAYYDNAILTWAVPEYSEIQSIEDIPEFAEELDNRIVGIEPGAGLTKASQESVIPQYGLDDFELVTSSTTAMLAELRSKVEAQEEVVVTLWRPFWANAEFEVRDLEDPKGALGEPEALHFLATKGFSEEHPEIADWVGQLKLDDEQYGSLEDTVVNQFEEGQEEEAIRVWTEQNPDVLPEA</sequence>
<protein>
    <submittedName>
        <fullName evidence="7">Glycine betaine/proline transport system substrate-binding protein</fullName>
    </submittedName>
</protein>
<dbReference type="STRING" id="686624.SAMN04488242_1814"/>
<dbReference type="GO" id="GO:0005275">
    <property type="term" value="F:amine transmembrane transporter activity"/>
    <property type="evidence" value="ECO:0007669"/>
    <property type="project" value="TreeGrafter"/>
</dbReference>
<dbReference type="InterPro" id="IPR007210">
    <property type="entry name" value="ABC_Gly_betaine_transp_sub-bd"/>
</dbReference>
<dbReference type="PANTHER" id="PTHR47737:SF1">
    <property type="entry name" value="GLYCINE BETAINE_PROLINE BETAINE TRANSPORT SYSTEM PERMEASE PROTEIN PROW"/>
    <property type="match status" value="1"/>
</dbReference>
<evidence type="ECO:0000259" key="6">
    <source>
        <dbReference type="Pfam" id="PF04069"/>
    </source>
</evidence>
<comment type="subcellular location">
    <subcellularLocation>
        <location evidence="1">Cell membrane</location>
    </subcellularLocation>
</comment>
<dbReference type="Gene3D" id="3.40.190.100">
    <property type="entry name" value="Glycine betaine-binding periplasmic protein, domain 2"/>
    <property type="match status" value="1"/>
</dbReference>
<dbReference type="AlphaFoldDB" id="A0A1G9KSV4"/>
<dbReference type="PROSITE" id="PS51257">
    <property type="entry name" value="PROKAR_LIPOPROTEIN"/>
    <property type="match status" value="1"/>
</dbReference>
<evidence type="ECO:0000313" key="7">
    <source>
        <dbReference type="EMBL" id="SDL52818.1"/>
    </source>
</evidence>
<proteinExistence type="predicted"/>
<evidence type="ECO:0000256" key="5">
    <source>
        <dbReference type="SAM" id="SignalP"/>
    </source>
</evidence>
<name>A0A1G9KSV4_9ACTN</name>
<dbReference type="Pfam" id="PF04069">
    <property type="entry name" value="OpuAC"/>
    <property type="match status" value="1"/>
</dbReference>
<feature type="chain" id="PRO_5038684804" evidence="5">
    <location>
        <begin position="32"/>
        <end position="305"/>
    </location>
</feature>
<dbReference type="CDD" id="cd13639">
    <property type="entry name" value="PBP2_OpuAC_like"/>
    <property type="match status" value="1"/>
</dbReference>
<evidence type="ECO:0000313" key="8">
    <source>
        <dbReference type="Proteomes" id="UP000199475"/>
    </source>
</evidence>
<dbReference type="GO" id="GO:0043190">
    <property type="term" value="C:ATP-binding cassette (ABC) transporter complex"/>
    <property type="evidence" value="ECO:0007669"/>
    <property type="project" value="InterPro"/>
</dbReference>
<dbReference type="GO" id="GO:0015871">
    <property type="term" value="P:choline transport"/>
    <property type="evidence" value="ECO:0007669"/>
    <property type="project" value="TreeGrafter"/>
</dbReference>
<evidence type="ECO:0000256" key="1">
    <source>
        <dbReference type="ARBA" id="ARBA00004236"/>
    </source>
</evidence>
<dbReference type="Gene3D" id="3.40.190.10">
    <property type="entry name" value="Periplasmic binding protein-like II"/>
    <property type="match status" value="1"/>
</dbReference>
<feature type="signal peptide" evidence="5">
    <location>
        <begin position="1"/>
        <end position="31"/>
    </location>
</feature>
<evidence type="ECO:0000256" key="3">
    <source>
        <dbReference type="ARBA" id="ARBA00022475"/>
    </source>
</evidence>
<feature type="domain" description="ABC-type glycine betaine transport system substrate-binding" evidence="6">
    <location>
        <begin position="48"/>
        <end position="296"/>
    </location>
</feature>
<dbReference type="GO" id="GO:0031460">
    <property type="term" value="P:glycine betaine transport"/>
    <property type="evidence" value="ECO:0007669"/>
    <property type="project" value="TreeGrafter"/>
</dbReference>
<gene>
    <name evidence="7" type="ORF">SAMN04488242_1814</name>
</gene>
<organism evidence="7 8">
    <name type="scientific">Tessaracoccus oleiagri</name>
    <dbReference type="NCBI Taxonomy" id="686624"/>
    <lineage>
        <taxon>Bacteria</taxon>
        <taxon>Bacillati</taxon>
        <taxon>Actinomycetota</taxon>
        <taxon>Actinomycetes</taxon>
        <taxon>Propionibacteriales</taxon>
        <taxon>Propionibacteriaceae</taxon>
        <taxon>Tessaracoccus</taxon>
    </lineage>
</organism>
<keyword evidence="2" id="KW-0813">Transport</keyword>
<dbReference type="Proteomes" id="UP000199475">
    <property type="component" value="Unassembled WGS sequence"/>
</dbReference>
<keyword evidence="8" id="KW-1185">Reference proteome</keyword>
<keyword evidence="4" id="KW-0472">Membrane</keyword>
<keyword evidence="3" id="KW-1003">Cell membrane</keyword>
<keyword evidence="5" id="KW-0732">Signal</keyword>
<evidence type="ECO:0000256" key="2">
    <source>
        <dbReference type="ARBA" id="ARBA00022448"/>
    </source>
</evidence>